<dbReference type="InterPro" id="IPR043504">
    <property type="entry name" value="Peptidase_S1_PA_chymotrypsin"/>
</dbReference>
<proteinExistence type="predicted"/>
<sequence length="250" mass="27168">MGLPNVNVLYVFCLFVFLSSTNLALSSNINEAPYFGSIEVDGKFACSATIIDDFYVLTSNSCTSGYPLSSLSVRVGTDKLGHRGQVYMANQTFPYMSGGIVPTPPNLDVILIQVATPFTFTDRVMWLNPNNDGTKALQNGVVSAWAEPKSKGSPLVLSSVFVLPHANCSAMYNGIRNISTSEFCLWPNDSTSRPCLASLGAPMYYNEQFFGLVTYNVGCSNPNLPVIIQGVSTFTSYIIFTLCDFPSVFT</sequence>
<name>A0A1B6LS67_9HEMI</name>
<evidence type="ECO:0000259" key="6">
    <source>
        <dbReference type="PROSITE" id="PS50240"/>
    </source>
</evidence>
<feature type="signal peptide" evidence="5">
    <location>
        <begin position="1"/>
        <end position="26"/>
    </location>
</feature>
<dbReference type="InterPro" id="IPR009003">
    <property type="entry name" value="Peptidase_S1_PA"/>
</dbReference>
<keyword evidence="2" id="KW-0378">Hydrolase</keyword>
<dbReference type="PANTHER" id="PTHR24276:SF94">
    <property type="entry name" value="AT20289P-RELATED"/>
    <property type="match status" value="1"/>
</dbReference>
<evidence type="ECO:0000256" key="5">
    <source>
        <dbReference type="SAM" id="SignalP"/>
    </source>
</evidence>
<keyword evidence="5" id="KW-0732">Signal</keyword>
<evidence type="ECO:0000256" key="4">
    <source>
        <dbReference type="ARBA" id="ARBA00023157"/>
    </source>
</evidence>
<dbReference type="GO" id="GO:0004252">
    <property type="term" value="F:serine-type endopeptidase activity"/>
    <property type="evidence" value="ECO:0007669"/>
    <property type="project" value="InterPro"/>
</dbReference>
<keyword evidence="1" id="KW-0645">Protease</keyword>
<evidence type="ECO:0000256" key="3">
    <source>
        <dbReference type="ARBA" id="ARBA00022825"/>
    </source>
</evidence>
<dbReference type="PROSITE" id="PS50240">
    <property type="entry name" value="TRYPSIN_DOM"/>
    <property type="match status" value="1"/>
</dbReference>
<dbReference type="Gene3D" id="2.40.10.10">
    <property type="entry name" value="Trypsin-like serine proteases"/>
    <property type="match status" value="1"/>
</dbReference>
<protein>
    <recommendedName>
        <fullName evidence="6">Peptidase S1 domain-containing protein</fullName>
    </recommendedName>
</protein>
<dbReference type="PANTHER" id="PTHR24276">
    <property type="entry name" value="POLYSERASE-RELATED"/>
    <property type="match status" value="1"/>
</dbReference>
<keyword evidence="3" id="KW-0720">Serine protease</keyword>
<dbReference type="Pfam" id="PF00089">
    <property type="entry name" value="Trypsin"/>
    <property type="match status" value="1"/>
</dbReference>
<evidence type="ECO:0000256" key="2">
    <source>
        <dbReference type="ARBA" id="ARBA00022801"/>
    </source>
</evidence>
<feature type="domain" description="Peptidase S1" evidence="6">
    <location>
        <begin position="17"/>
        <end position="243"/>
    </location>
</feature>
<evidence type="ECO:0000313" key="7">
    <source>
        <dbReference type="EMBL" id="JAT26419.1"/>
    </source>
</evidence>
<dbReference type="InterPro" id="IPR050430">
    <property type="entry name" value="Peptidase_S1"/>
</dbReference>
<dbReference type="SUPFAM" id="SSF50494">
    <property type="entry name" value="Trypsin-like serine proteases"/>
    <property type="match status" value="1"/>
</dbReference>
<feature type="chain" id="PRO_5008587745" description="Peptidase S1 domain-containing protein" evidence="5">
    <location>
        <begin position="27"/>
        <end position="250"/>
    </location>
</feature>
<reference evidence="7" key="1">
    <citation type="submission" date="2015-11" db="EMBL/GenBank/DDBJ databases">
        <title>De novo transcriptome assembly of four potential Pierce s Disease insect vectors from Arizona vineyards.</title>
        <authorList>
            <person name="Tassone E.E."/>
        </authorList>
    </citation>
    <scope>NUCLEOTIDE SEQUENCE</scope>
</reference>
<dbReference type="InterPro" id="IPR001254">
    <property type="entry name" value="Trypsin_dom"/>
</dbReference>
<dbReference type="AlphaFoldDB" id="A0A1B6LS67"/>
<dbReference type="GO" id="GO:0006508">
    <property type="term" value="P:proteolysis"/>
    <property type="evidence" value="ECO:0007669"/>
    <property type="project" value="UniProtKB-KW"/>
</dbReference>
<accession>A0A1B6LS67</accession>
<organism evidence="7">
    <name type="scientific">Graphocephala atropunctata</name>
    <dbReference type="NCBI Taxonomy" id="36148"/>
    <lineage>
        <taxon>Eukaryota</taxon>
        <taxon>Metazoa</taxon>
        <taxon>Ecdysozoa</taxon>
        <taxon>Arthropoda</taxon>
        <taxon>Hexapoda</taxon>
        <taxon>Insecta</taxon>
        <taxon>Pterygota</taxon>
        <taxon>Neoptera</taxon>
        <taxon>Paraneoptera</taxon>
        <taxon>Hemiptera</taxon>
        <taxon>Auchenorrhyncha</taxon>
        <taxon>Membracoidea</taxon>
        <taxon>Cicadellidae</taxon>
        <taxon>Cicadellinae</taxon>
        <taxon>Cicadellini</taxon>
        <taxon>Graphocephala</taxon>
    </lineage>
</organism>
<dbReference type="SMART" id="SM00020">
    <property type="entry name" value="Tryp_SPc"/>
    <property type="match status" value="1"/>
</dbReference>
<keyword evidence="4" id="KW-1015">Disulfide bond</keyword>
<gene>
    <name evidence="7" type="ORF">g.3618</name>
</gene>
<dbReference type="EMBL" id="GEBQ01013558">
    <property type="protein sequence ID" value="JAT26419.1"/>
    <property type="molecule type" value="Transcribed_RNA"/>
</dbReference>
<evidence type="ECO:0000256" key="1">
    <source>
        <dbReference type="ARBA" id="ARBA00022670"/>
    </source>
</evidence>